<gene>
    <name evidence="1" type="ORF">PEL8287_03553</name>
</gene>
<dbReference type="RefSeq" id="WP_085893748.1">
    <property type="nucleotide sequence ID" value="NZ_FWFL01000011.1"/>
</dbReference>
<keyword evidence="2" id="KW-1185">Reference proteome</keyword>
<sequence length="179" mass="18940">MNLTRDHMRSHSQAPLVLACLVLSMIAGCSREDEEALRGRLEQWYALGPTVAFHATGNCAAGAFGLTDDAVKSAMPVTQGLPEMVIALARRGAAALDDPSQTPDAGMVALVNLDRATGSGMRRAALEGRACMNETVESAFRYALVNPRAVLAYDKRHAALMLLDPRTGMLIVAMGAADG</sequence>
<proteinExistence type="predicted"/>
<dbReference type="EMBL" id="FWFL01000011">
    <property type="protein sequence ID" value="SLN64485.1"/>
    <property type="molecule type" value="Genomic_DNA"/>
</dbReference>
<evidence type="ECO:0000313" key="2">
    <source>
        <dbReference type="Proteomes" id="UP000193827"/>
    </source>
</evidence>
<dbReference type="Proteomes" id="UP000193827">
    <property type="component" value="Unassembled WGS sequence"/>
</dbReference>
<evidence type="ECO:0008006" key="3">
    <source>
        <dbReference type="Google" id="ProtNLM"/>
    </source>
</evidence>
<organism evidence="1 2">
    <name type="scientific">Roseovarius litorisediminis</name>
    <dbReference type="NCBI Taxonomy" id="1312363"/>
    <lineage>
        <taxon>Bacteria</taxon>
        <taxon>Pseudomonadati</taxon>
        <taxon>Pseudomonadota</taxon>
        <taxon>Alphaproteobacteria</taxon>
        <taxon>Rhodobacterales</taxon>
        <taxon>Roseobacteraceae</taxon>
        <taxon>Roseovarius</taxon>
    </lineage>
</organism>
<evidence type="ECO:0000313" key="1">
    <source>
        <dbReference type="EMBL" id="SLN64485.1"/>
    </source>
</evidence>
<reference evidence="1 2" key="1">
    <citation type="submission" date="2017-03" db="EMBL/GenBank/DDBJ databases">
        <authorList>
            <person name="Afonso C.L."/>
            <person name="Miller P.J."/>
            <person name="Scott M.A."/>
            <person name="Spackman E."/>
            <person name="Goraichik I."/>
            <person name="Dimitrov K.M."/>
            <person name="Suarez D.L."/>
            <person name="Swayne D.E."/>
        </authorList>
    </citation>
    <scope>NUCLEOTIDE SEQUENCE [LARGE SCALE GENOMIC DNA]</scope>
    <source>
        <strain evidence="1 2">CECT 8287</strain>
    </source>
</reference>
<dbReference type="AlphaFoldDB" id="A0A1Y5TI56"/>
<accession>A0A1Y5TI56</accession>
<name>A0A1Y5TI56_9RHOB</name>
<protein>
    <recommendedName>
        <fullName evidence="3">Lipoprotein</fullName>
    </recommendedName>
</protein>
<dbReference type="PROSITE" id="PS51257">
    <property type="entry name" value="PROKAR_LIPOPROTEIN"/>
    <property type="match status" value="1"/>
</dbReference>